<dbReference type="VEuPathDB" id="FungiDB:FUN_009098"/>
<accession>A0A2N0NQB8</accession>
<dbReference type="InterPro" id="IPR001245">
    <property type="entry name" value="Ser-Thr/Tyr_kinase_cat_dom"/>
</dbReference>
<dbReference type="InterPro" id="IPR011009">
    <property type="entry name" value="Kinase-like_dom_sf"/>
</dbReference>
<dbReference type="GO" id="GO:0004674">
    <property type="term" value="F:protein serine/threonine kinase activity"/>
    <property type="evidence" value="ECO:0007669"/>
    <property type="project" value="TreeGrafter"/>
</dbReference>
<dbReference type="PANTHER" id="PTHR44329">
    <property type="entry name" value="SERINE/THREONINE-PROTEIN KINASE TNNI3K-RELATED"/>
    <property type="match status" value="1"/>
</dbReference>
<evidence type="ECO:0000313" key="3">
    <source>
        <dbReference type="Proteomes" id="UP000232722"/>
    </source>
</evidence>
<dbReference type="SUPFAM" id="SSF56112">
    <property type="entry name" value="Protein kinase-like (PK-like)"/>
    <property type="match status" value="1"/>
</dbReference>
<dbReference type="PROSITE" id="PS50011">
    <property type="entry name" value="PROTEIN_KINASE_DOM"/>
    <property type="match status" value="1"/>
</dbReference>
<dbReference type="GO" id="GO:0005524">
    <property type="term" value="F:ATP binding"/>
    <property type="evidence" value="ECO:0007669"/>
    <property type="project" value="InterPro"/>
</dbReference>
<dbReference type="Gene3D" id="1.10.510.10">
    <property type="entry name" value="Transferase(Phosphotransferase) domain 1"/>
    <property type="match status" value="1"/>
</dbReference>
<keyword evidence="2" id="KW-0808">Transferase</keyword>
<dbReference type="InterPro" id="IPR051681">
    <property type="entry name" value="Ser/Thr_Kinases-Pseudokinases"/>
</dbReference>
<gene>
    <name evidence="2" type="ORF">RhiirA5_434294</name>
</gene>
<dbReference type="PRINTS" id="PR00109">
    <property type="entry name" value="TYRKINASE"/>
</dbReference>
<sequence>MELIKLVNTIDESSFDPTPKLKSSPVPIFFVSFIKDDKNCINCGEEYTQTIIYDQKYCKKCLSCYLTNITDNNLYLDVYLLTKELECSKHEINRTKVPKNIQECCRNCLTILCFKQIIGYNTYIYRQLKSFIYKNVFKSEKYCKLCGKLLYKGIDDDIIDEFKLCSDCYLFHLGRIESTFNKNIIEMICLPWWENTPFCYCNEKLVVTSDCQKYCKNCFIFFIGCRYCLTTNIIFGITNQSQCKKCKRVSTIILDLTNIYSGNSVLDDFLFNIRHDQLNISKVVNNLKCIDKYYIPYKICYNALSDKIGSGKFMKYIPYSQFTNVKEITEGGFSIVYQATLLDCSKYDEADMHDTRNRGVILKRFKNPQYVNKYFLNELRSNHHCYDRFSYNIIRTFGFTKDPKWDEGDLHKYLQKKFTEINWEQKISILYDISLGLQNIHRTNFVHRDLHSGNILVDLPSYYETCKIGDLGLSRHANGTSSDNEIYGVIPYIAPEIFKGSAFSKESDIYSLGMIMWELTTGCKPFTDVEHDHSLIFNILDGARPEITEDTPECYTNLMKSCWDSDPEKRPSIVEICDICNSWIKDHAKNFTHAELKRKKLIKSKKLGPKFAKKPHPKSIYISRSLNSYISKCSSINFSSNDYISNEIEFDIDIESNGSNVIKTKRNIKELSINSCENNVIQGLLSPSLKKQ</sequence>
<dbReference type="Proteomes" id="UP000232722">
    <property type="component" value="Unassembled WGS sequence"/>
</dbReference>
<proteinExistence type="predicted"/>
<keyword evidence="2" id="KW-0418">Kinase</keyword>
<dbReference type="Pfam" id="PF07714">
    <property type="entry name" value="PK_Tyr_Ser-Thr"/>
    <property type="match status" value="1"/>
</dbReference>
<dbReference type="AlphaFoldDB" id="A0A2N0NQB8"/>
<comment type="caution">
    <text evidence="2">The sequence shown here is derived from an EMBL/GenBank/DDBJ whole genome shotgun (WGS) entry which is preliminary data.</text>
</comment>
<dbReference type="InterPro" id="IPR000719">
    <property type="entry name" value="Prot_kinase_dom"/>
</dbReference>
<evidence type="ECO:0000259" key="1">
    <source>
        <dbReference type="PROSITE" id="PS50011"/>
    </source>
</evidence>
<dbReference type="VEuPathDB" id="FungiDB:RhiirA1_449138"/>
<evidence type="ECO:0000313" key="2">
    <source>
        <dbReference type="EMBL" id="PKB96760.1"/>
    </source>
</evidence>
<dbReference type="EMBL" id="LLXJ01003655">
    <property type="protein sequence ID" value="PKB96760.1"/>
    <property type="molecule type" value="Genomic_DNA"/>
</dbReference>
<protein>
    <submittedName>
        <fullName evidence="2">Kinase-like protein</fullName>
    </submittedName>
</protein>
<organism evidence="2 3">
    <name type="scientific">Rhizophagus irregularis</name>
    <dbReference type="NCBI Taxonomy" id="588596"/>
    <lineage>
        <taxon>Eukaryota</taxon>
        <taxon>Fungi</taxon>
        <taxon>Fungi incertae sedis</taxon>
        <taxon>Mucoromycota</taxon>
        <taxon>Glomeromycotina</taxon>
        <taxon>Glomeromycetes</taxon>
        <taxon>Glomerales</taxon>
        <taxon>Glomeraceae</taxon>
        <taxon>Rhizophagus</taxon>
    </lineage>
</organism>
<feature type="domain" description="Protein kinase" evidence="1">
    <location>
        <begin position="302"/>
        <end position="584"/>
    </location>
</feature>
<reference evidence="2 3" key="1">
    <citation type="submission" date="2016-04" db="EMBL/GenBank/DDBJ databases">
        <title>Genome analyses suggest a sexual origin of heterokaryosis in a supposedly ancient asexual fungus.</title>
        <authorList>
            <person name="Ropars J."/>
            <person name="Sedzielewska K."/>
            <person name="Noel J."/>
            <person name="Charron P."/>
            <person name="Farinelli L."/>
            <person name="Marton T."/>
            <person name="Kruger M."/>
            <person name="Pelin A."/>
            <person name="Brachmann A."/>
            <person name="Corradi N."/>
        </authorList>
    </citation>
    <scope>NUCLEOTIDE SEQUENCE [LARGE SCALE GENOMIC DNA]</scope>
    <source>
        <strain evidence="2 3">A5</strain>
    </source>
</reference>
<dbReference type="VEuPathDB" id="FungiDB:RhiirFUN_000302"/>
<name>A0A2N0NQB8_9GLOM</name>
<reference evidence="2 3" key="2">
    <citation type="submission" date="2017-09" db="EMBL/GenBank/DDBJ databases">
        <title>Extensive intraspecific genome diversity in a model arbuscular mycorrhizal fungus.</title>
        <authorList>
            <person name="Chen E.C."/>
            <person name="Morin E."/>
            <person name="Beaudet D."/>
            <person name="Noel J."/>
            <person name="Ndikumana S."/>
            <person name="Charron P."/>
            <person name="St-Onge C."/>
            <person name="Giorgi J."/>
            <person name="Grigoriev I.V."/>
            <person name="Roux C."/>
            <person name="Martin F.M."/>
            <person name="Corradi N."/>
        </authorList>
    </citation>
    <scope>NUCLEOTIDE SEQUENCE [LARGE SCALE GENOMIC DNA]</scope>
    <source>
        <strain evidence="2 3">A5</strain>
    </source>
</reference>